<name>A0A445ESS9_ARAHY</name>
<comment type="caution">
    <text evidence="2">The sequence shown here is derived from an EMBL/GenBank/DDBJ whole genome shotgun (WGS) entry which is preliminary data.</text>
</comment>
<sequence>MVQRGSSQAPSRVPMSDVLDNRRVESIRATNREWRWLDEMIQDDIACGDRVGHADHRVQRGRPQRRGCASRVASGGPGDRPTEQIGAGSQEVPFTHVSSSQIYHEIHGQMYDDLTGLTFTMDMDDQISFGMTTLGIFSTRPTELGAGIPAPDGRCAGVPPRYGGDSAVPTADV</sequence>
<accession>A0A445ESS9</accession>
<dbReference type="AlphaFoldDB" id="A0A445ESS9"/>
<evidence type="ECO:0000313" key="2">
    <source>
        <dbReference type="EMBL" id="RYR78451.1"/>
    </source>
</evidence>
<organism evidence="2 3">
    <name type="scientific">Arachis hypogaea</name>
    <name type="common">Peanut</name>
    <dbReference type="NCBI Taxonomy" id="3818"/>
    <lineage>
        <taxon>Eukaryota</taxon>
        <taxon>Viridiplantae</taxon>
        <taxon>Streptophyta</taxon>
        <taxon>Embryophyta</taxon>
        <taxon>Tracheophyta</taxon>
        <taxon>Spermatophyta</taxon>
        <taxon>Magnoliopsida</taxon>
        <taxon>eudicotyledons</taxon>
        <taxon>Gunneridae</taxon>
        <taxon>Pentapetalae</taxon>
        <taxon>rosids</taxon>
        <taxon>fabids</taxon>
        <taxon>Fabales</taxon>
        <taxon>Fabaceae</taxon>
        <taxon>Papilionoideae</taxon>
        <taxon>50 kb inversion clade</taxon>
        <taxon>dalbergioids sensu lato</taxon>
        <taxon>Dalbergieae</taxon>
        <taxon>Pterocarpus clade</taxon>
        <taxon>Arachis</taxon>
    </lineage>
</organism>
<evidence type="ECO:0000256" key="1">
    <source>
        <dbReference type="SAM" id="MobiDB-lite"/>
    </source>
</evidence>
<protein>
    <submittedName>
        <fullName evidence="2">Uncharacterized protein</fullName>
    </submittedName>
</protein>
<dbReference type="Proteomes" id="UP000289738">
    <property type="component" value="Chromosome A01"/>
</dbReference>
<proteinExistence type="predicted"/>
<reference evidence="2 3" key="1">
    <citation type="submission" date="2019-01" db="EMBL/GenBank/DDBJ databases">
        <title>Sequencing of cultivated peanut Arachis hypogaea provides insights into genome evolution and oil improvement.</title>
        <authorList>
            <person name="Chen X."/>
        </authorList>
    </citation>
    <scope>NUCLEOTIDE SEQUENCE [LARGE SCALE GENOMIC DNA]</scope>
    <source>
        <strain evidence="3">cv. Fuhuasheng</strain>
        <tissue evidence="2">Leaves</tissue>
    </source>
</reference>
<feature type="region of interest" description="Disordered" evidence="1">
    <location>
        <begin position="55"/>
        <end position="86"/>
    </location>
</feature>
<dbReference type="EMBL" id="SDMP01000001">
    <property type="protein sequence ID" value="RYR78451.1"/>
    <property type="molecule type" value="Genomic_DNA"/>
</dbReference>
<evidence type="ECO:0000313" key="3">
    <source>
        <dbReference type="Proteomes" id="UP000289738"/>
    </source>
</evidence>
<keyword evidence="3" id="KW-1185">Reference proteome</keyword>
<gene>
    <name evidence="2" type="ORF">Ahy_A01g003268</name>
</gene>